<dbReference type="Gene3D" id="2.60.40.10">
    <property type="entry name" value="Immunoglobulins"/>
    <property type="match status" value="1"/>
</dbReference>
<dbReference type="Pfam" id="PF18962">
    <property type="entry name" value="Por_Secre_tail"/>
    <property type="match status" value="1"/>
</dbReference>
<evidence type="ECO:0000256" key="1">
    <source>
        <dbReference type="ARBA" id="ARBA00022729"/>
    </source>
</evidence>
<dbReference type="RefSeq" id="WP_109403641.1">
    <property type="nucleotide sequence ID" value="NZ_QFFG01000001.1"/>
</dbReference>
<dbReference type="Proteomes" id="UP000245670">
    <property type="component" value="Unassembled WGS sequence"/>
</dbReference>
<dbReference type="Pfam" id="PF17957">
    <property type="entry name" value="Big_7"/>
    <property type="match status" value="1"/>
</dbReference>
<dbReference type="InterPro" id="IPR026444">
    <property type="entry name" value="Secre_tail"/>
</dbReference>
<dbReference type="Gene3D" id="2.80.10.50">
    <property type="match status" value="1"/>
</dbReference>
<keyword evidence="5" id="KW-1185">Reference proteome</keyword>
<evidence type="ECO:0000313" key="4">
    <source>
        <dbReference type="EMBL" id="PWG06733.1"/>
    </source>
</evidence>
<reference evidence="4 5" key="1">
    <citation type="submission" date="2018-05" db="EMBL/GenBank/DDBJ databases">
        <title>Polaribacter aquimarinus sp. nov., isolated from sediment in a sediment of sea.</title>
        <authorList>
            <person name="Lu D."/>
        </authorList>
    </citation>
    <scope>NUCLEOTIDE SEQUENCE [LARGE SCALE GENOMIC DNA]</scope>
    <source>
        <strain evidence="4 5">ZY113</strain>
    </source>
</reference>
<comment type="caution">
    <text evidence="4">The sequence shown here is derived from an EMBL/GenBank/DDBJ whole genome shotgun (WGS) entry which is preliminary data.</text>
</comment>
<feature type="domain" description="Secretion system C-terminal sorting" evidence="2">
    <location>
        <begin position="749"/>
        <end position="821"/>
    </location>
</feature>
<protein>
    <submittedName>
        <fullName evidence="4">Uncharacterized protein</fullName>
    </submittedName>
</protein>
<dbReference type="AlphaFoldDB" id="A0A2U2JEE2"/>
<sequence>MKKYQLKQLLFIGLFLFTIVLHAQVTLEKEIKITDLAMYFNGERNQNSTNNGETTPHDYAYGRTLTPHGDCLKTYKNFVFMSWYRGGKSDRHVMLTRYNMETGSMKTIEFPHQHTGFKGKWWIGETHNTIAIAISPKNGTIHMVYDMHAYTNSGVFVNDYFRYSYSVENAAELPDEEFTLDKFVKDPVDGDYKHTTMDGVRNAPKYDRFTYPQFFLSDEGELFLTARDGTSHDGAQAFIKYDATAKKWGNFFYFNALGAASKGETHDWSIYGSMKYVDGKIRIGFQRRLRNGSDKYQYQNGVYYAYSDDPTGASKWKNHKGELITFPIVKAEEALVFEPGDLVETALKDNVHIVGGFNWTVTENGDVHIISKVTDKENNVTKNIHSYKPNGASEFIISTDFSGAQSLYTSGNDVFVVGLNSSGRPFVDRTVGGTNNFIRVYEQTSGRQFNKGKVHISNGKLYYYLLETKPNNNDDVRTTYLQVIDLSIFSSPKELAVSLVSPTNNQSFNEGENVQLFATATSDENQTITKVEFIVNGSVLFEDTAAPFTYNWVPNGFGNYTVKTTAYQDDGKSITSSEIFIEVKEIDKSDLTIDTYRLQNMESKQFLVAAASAQPVTMSNTAETEDKHWEFVKSNVNEKIVYNIDSKQSGILRATGGGFSAGAYLVVSTTKASFASDSDKIWTVHYNETDETFRFEAGNSKRFMYHDADGKVYTKNLDETNTRSIWRAIPISQTLSTENKNFTSASINVFPNPAKNNFVIKFNNLNKVSVKIYNLLGMLVYENSTEDNVLEIENNSKFSSGLYLIKVTGHRDKVYHTKLMIE</sequence>
<dbReference type="OrthoDB" id="9800925at2"/>
<feature type="domain" description="Endo-acting ulvan lyase beta-trefoil" evidence="3">
    <location>
        <begin position="596"/>
        <end position="726"/>
    </location>
</feature>
<dbReference type="Pfam" id="PF15892">
    <property type="entry name" value="BNR_4"/>
    <property type="match status" value="1"/>
</dbReference>
<evidence type="ECO:0000259" key="2">
    <source>
        <dbReference type="Pfam" id="PF18962"/>
    </source>
</evidence>
<dbReference type="InterPro" id="IPR057036">
    <property type="entry name" value="Beta-tre_PLH30"/>
</dbReference>
<dbReference type="NCBIfam" id="TIGR04183">
    <property type="entry name" value="Por_Secre_tail"/>
    <property type="match status" value="1"/>
</dbReference>
<gene>
    <name evidence="4" type="ORF">DIS07_02535</name>
</gene>
<keyword evidence="1" id="KW-0732">Signal</keyword>
<dbReference type="Pfam" id="PF24208">
    <property type="entry name" value="Beta-tre_PLH30"/>
    <property type="match status" value="1"/>
</dbReference>
<evidence type="ECO:0000259" key="3">
    <source>
        <dbReference type="Pfam" id="PF24208"/>
    </source>
</evidence>
<name>A0A2U2JEE2_9FLAO</name>
<dbReference type="EMBL" id="QFFG01000001">
    <property type="protein sequence ID" value="PWG06733.1"/>
    <property type="molecule type" value="Genomic_DNA"/>
</dbReference>
<evidence type="ECO:0000313" key="5">
    <source>
        <dbReference type="Proteomes" id="UP000245670"/>
    </source>
</evidence>
<accession>A0A2U2JEE2</accession>
<dbReference type="InterPro" id="IPR013783">
    <property type="entry name" value="Ig-like_fold"/>
</dbReference>
<proteinExistence type="predicted"/>
<organism evidence="4 5">
    <name type="scientific">Polaribacter aquimarinus</name>
    <dbReference type="NCBI Taxonomy" id="2100726"/>
    <lineage>
        <taxon>Bacteria</taxon>
        <taxon>Pseudomonadati</taxon>
        <taxon>Bacteroidota</taxon>
        <taxon>Flavobacteriia</taxon>
        <taxon>Flavobacteriales</taxon>
        <taxon>Flavobacteriaceae</taxon>
    </lineage>
</organism>